<accession>A0A9X9A657</accession>
<name>A0A9X9A657_BACCE</name>
<sequence length="162" mass="18845">MCGITGWVDWKEDLSNQHVILKKMANSIQHRGPDAEGFWFSPHAAFAHRRLIVIDPEGGTQPKTFRAGDYTYALTYNGEIYNFRELREQLRKCGHAFETHSDTEVLLHAYLEWKEDCVQHLNGIFAFALWDDQKQQLFLARDHLGVKPLFYTERNDSIIFGS</sequence>
<comment type="pathway">
    <text evidence="1">Amino-acid biosynthesis; L-asparagine biosynthesis; L-asparagine from L-aspartate (L-Gln route): step 1/1.</text>
</comment>
<gene>
    <name evidence="7" type="ORF">FC695_24335</name>
</gene>
<dbReference type="PANTHER" id="PTHR43284">
    <property type="entry name" value="ASPARAGINE SYNTHETASE (GLUTAMINE-HYDROLYZING)"/>
    <property type="match status" value="1"/>
</dbReference>
<dbReference type="PROSITE" id="PS51278">
    <property type="entry name" value="GATASE_TYPE_2"/>
    <property type="match status" value="1"/>
</dbReference>
<proteinExistence type="inferred from homology"/>
<keyword evidence="4" id="KW-0061">Asparagine biosynthesis</keyword>
<evidence type="ECO:0000313" key="7">
    <source>
        <dbReference type="EMBL" id="TKI98356.1"/>
    </source>
</evidence>
<dbReference type="PANTHER" id="PTHR43284:SF1">
    <property type="entry name" value="ASPARAGINE SYNTHETASE"/>
    <property type="match status" value="1"/>
</dbReference>
<dbReference type="GO" id="GO:0004066">
    <property type="term" value="F:asparagine synthase (glutamine-hydrolyzing) activity"/>
    <property type="evidence" value="ECO:0007669"/>
    <property type="project" value="UniProtKB-EC"/>
</dbReference>
<dbReference type="Pfam" id="PF13537">
    <property type="entry name" value="GATase_7"/>
    <property type="match status" value="1"/>
</dbReference>
<dbReference type="GO" id="GO:0006529">
    <property type="term" value="P:asparagine biosynthetic process"/>
    <property type="evidence" value="ECO:0007669"/>
    <property type="project" value="UniProtKB-KW"/>
</dbReference>
<evidence type="ECO:0000313" key="8">
    <source>
        <dbReference type="Proteomes" id="UP000308444"/>
    </source>
</evidence>
<dbReference type="Proteomes" id="UP000308444">
    <property type="component" value="Unassembled WGS sequence"/>
</dbReference>
<evidence type="ECO:0000256" key="2">
    <source>
        <dbReference type="ARBA" id="ARBA00005752"/>
    </source>
</evidence>
<evidence type="ECO:0000259" key="6">
    <source>
        <dbReference type="PROSITE" id="PS51278"/>
    </source>
</evidence>
<dbReference type="EMBL" id="SZOH01001919">
    <property type="protein sequence ID" value="TKI98356.1"/>
    <property type="molecule type" value="Genomic_DNA"/>
</dbReference>
<dbReference type="InterPro" id="IPR017932">
    <property type="entry name" value="GATase_2_dom"/>
</dbReference>
<dbReference type="InterPro" id="IPR033738">
    <property type="entry name" value="AsnB_N"/>
</dbReference>
<reference evidence="7 8" key="1">
    <citation type="journal article" date="2019" name="Environ. Microbiol.">
        <title>An active ?-lactamase is a part of an orchestrated cell wall stress resistance network of Bacillus subtilis and related rhizosphere species.</title>
        <authorList>
            <person name="Bucher T."/>
            <person name="Keren-Paz A."/>
            <person name="Hausser J."/>
            <person name="Olender T."/>
            <person name="Cytryn E."/>
            <person name="Kolodkin-Gal I."/>
        </authorList>
    </citation>
    <scope>NUCLEOTIDE SEQUENCE [LARGE SCALE GENOMIC DNA]</scope>
    <source>
        <strain evidence="7 8">I32</strain>
    </source>
</reference>
<dbReference type="InterPro" id="IPR051786">
    <property type="entry name" value="ASN_synthetase/amidase"/>
</dbReference>
<protein>
    <recommendedName>
        <fullName evidence="3">asparagine synthase (glutamine-hydrolyzing)</fullName>
        <ecNumber evidence="3">6.3.5.4</ecNumber>
    </recommendedName>
</protein>
<keyword evidence="4" id="KW-0028">Amino-acid biosynthesis</keyword>
<comment type="catalytic activity">
    <reaction evidence="5">
        <text>L-aspartate + L-glutamine + ATP + H2O = L-asparagine + L-glutamate + AMP + diphosphate + H(+)</text>
        <dbReference type="Rhea" id="RHEA:12228"/>
        <dbReference type="ChEBI" id="CHEBI:15377"/>
        <dbReference type="ChEBI" id="CHEBI:15378"/>
        <dbReference type="ChEBI" id="CHEBI:29985"/>
        <dbReference type="ChEBI" id="CHEBI:29991"/>
        <dbReference type="ChEBI" id="CHEBI:30616"/>
        <dbReference type="ChEBI" id="CHEBI:33019"/>
        <dbReference type="ChEBI" id="CHEBI:58048"/>
        <dbReference type="ChEBI" id="CHEBI:58359"/>
        <dbReference type="ChEBI" id="CHEBI:456215"/>
        <dbReference type="EC" id="6.3.5.4"/>
    </reaction>
</comment>
<evidence type="ECO:0000256" key="5">
    <source>
        <dbReference type="ARBA" id="ARBA00048741"/>
    </source>
</evidence>
<dbReference type="EC" id="6.3.5.4" evidence="3"/>
<evidence type="ECO:0000256" key="3">
    <source>
        <dbReference type="ARBA" id="ARBA00012737"/>
    </source>
</evidence>
<evidence type="ECO:0000256" key="4">
    <source>
        <dbReference type="ARBA" id="ARBA00022888"/>
    </source>
</evidence>
<feature type="domain" description="Glutamine amidotransferase type-2" evidence="6">
    <location>
        <begin position="2"/>
        <end position="162"/>
    </location>
</feature>
<dbReference type="AlphaFoldDB" id="A0A9X9A657"/>
<evidence type="ECO:0000256" key="1">
    <source>
        <dbReference type="ARBA" id="ARBA00005187"/>
    </source>
</evidence>
<dbReference type="Gene3D" id="3.60.20.10">
    <property type="entry name" value="Glutamine Phosphoribosylpyrophosphate, subunit 1, domain 1"/>
    <property type="match status" value="1"/>
</dbReference>
<feature type="non-terminal residue" evidence="7">
    <location>
        <position position="162"/>
    </location>
</feature>
<dbReference type="CDD" id="cd00712">
    <property type="entry name" value="AsnB"/>
    <property type="match status" value="1"/>
</dbReference>
<dbReference type="SUPFAM" id="SSF56235">
    <property type="entry name" value="N-terminal nucleophile aminohydrolases (Ntn hydrolases)"/>
    <property type="match status" value="1"/>
</dbReference>
<organism evidence="7 8">
    <name type="scientific">Bacillus cereus</name>
    <dbReference type="NCBI Taxonomy" id="1396"/>
    <lineage>
        <taxon>Bacteria</taxon>
        <taxon>Bacillati</taxon>
        <taxon>Bacillota</taxon>
        <taxon>Bacilli</taxon>
        <taxon>Bacillales</taxon>
        <taxon>Bacillaceae</taxon>
        <taxon>Bacillus</taxon>
        <taxon>Bacillus cereus group</taxon>
    </lineage>
</organism>
<comment type="caution">
    <text evidence="7">The sequence shown here is derived from an EMBL/GenBank/DDBJ whole genome shotgun (WGS) entry which is preliminary data.</text>
</comment>
<comment type="similarity">
    <text evidence="2">Belongs to the asparagine synthetase family.</text>
</comment>
<dbReference type="InterPro" id="IPR029055">
    <property type="entry name" value="Ntn_hydrolases_N"/>
</dbReference>